<dbReference type="InterPro" id="IPR016187">
    <property type="entry name" value="CTDL_fold"/>
</dbReference>
<evidence type="ECO:0000259" key="4">
    <source>
        <dbReference type="PROSITE" id="PS50041"/>
    </source>
</evidence>
<protein>
    <recommendedName>
        <fullName evidence="4">C-type lectin domain-containing protein</fullName>
    </recommendedName>
</protein>
<dbReference type="PANTHER" id="PTHR46746">
    <property type="entry name" value="KILLER CELL LECTIN-LIKE RECEPTOR SUBFAMILY F MEMBER 2"/>
    <property type="match status" value="1"/>
</dbReference>
<dbReference type="GeneTree" id="ENSGT00940000161161"/>
<keyword evidence="3" id="KW-0472">Membrane</keyword>
<evidence type="ECO:0000256" key="1">
    <source>
        <dbReference type="ARBA" id="ARBA00004167"/>
    </source>
</evidence>
<dbReference type="SMART" id="SM00034">
    <property type="entry name" value="CLECT"/>
    <property type="match status" value="1"/>
</dbReference>
<comment type="subcellular location">
    <subcellularLocation>
        <location evidence="1">Membrane</location>
        <topology evidence="1">Single-pass membrane protein</topology>
    </subcellularLocation>
</comment>
<dbReference type="AlphaFoldDB" id="A0A8C5M6E1"/>
<accession>A0A8C5M6E1</accession>
<dbReference type="PANTHER" id="PTHR46746:SF8">
    <property type="entry name" value="CD209 ANTIGEN-LIKE PROTEIN A"/>
    <property type="match status" value="1"/>
</dbReference>
<organism evidence="5 6">
    <name type="scientific">Leptobrachium leishanense</name>
    <name type="common">Leishan spiny toad</name>
    <dbReference type="NCBI Taxonomy" id="445787"/>
    <lineage>
        <taxon>Eukaryota</taxon>
        <taxon>Metazoa</taxon>
        <taxon>Chordata</taxon>
        <taxon>Craniata</taxon>
        <taxon>Vertebrata</taxon>
        <taxon>Euteleostomi</taxon>
        <taxon>Amphibia</taxon>
        <taxon>Batrachia</taxon>
        <taxon>Anura</taxon>
        <taxon>Pelobatoidea</taxon>
        <taxon>Megophryidae</taxon>
        <taxon>Leptobrachium</taxon>
    </lineage>
</organism>
<keyword evidence="3" id="KW-1133">Transmembrane helix</keyword>
<dbReference type="InterPro" id="IPR016186">
    <property type="entry name" value="C-type_lectin-like/link_sf"/>
</dbReference>
<evidence type="ECO:0000256" key="2">
    <source>
        <dbReference type="ARBA" id="ARBA00022734"/>
    </source>
</evidence>
<dbReference type="SUPFAM" id="SSF56436">
    <property type="entry name" value="C-type lectin-like"/>
    <property type="match status" value="1"/>
</dbReference>
<reference evidence="5" key="1">
    <citation type="submission" date="2025-08" db="UniProtKB">
        <authorList>
            <consortium name="Ensembl"/>
        </authorList>
    </citation>
    <scope>IDENTIFICATION</scope>
</reference>
<dbReference type="PROSITE" id="PS50041">
    <property type="entry name" value="C_TYPE_LECTIN_2"/>
    <property type="match status" value="1"/>
</dbReference>
<proteinExistence type="predicted"/>
<dbReference type="GO" id="GO:0016020">
    <property type="term" value="C:membrane"/>
    <property type="evidence" value="ECO:0007669"/>
    <property type="project" value="UniProtKB-SubCell"/>
</dbReference>
<keyword evidence="2" id="KW-0430">Lectin</keyword>
<feature type="domain" description="C-type lectin" evidence="4">
    <location>
        <begin position="146"/>
        <end position="253"/>
    </location>
</feature>
<dbReference type="Pfam" id="PF00059">
    <property type="entry name" value="Lectin_C"/>
    <property type="match status" value="1"/>
</dbReference>
<dbReference type="InterPro" id="IPR033992">
    <property type="entry name" value="NKR-like_CTLD"/>
</dbReference>
<dbReference type="InterPro" id="IPR051379">
    <property type="entry name" value="C-type_Lectin_Receptor_IMM"/>
</dbReference>
<dbReference type="Proteomes" id="UP000694569">
    <property type="component" value="Unplaced"/>
</dbReference>
<evidence type="ECO:0000313" key="6">
    <source>
        <dbReference type="Proteomes" id="UP000694569"/>
    </source>
</evidence>
<name>A0A8C5M6E1_9ANUR</name>
<dbReference type="Gene3D" id="3.10.100.10">
    <property type="entry name" value="Mannose-Binding Protein A, subunit A"/>
    <property type="match status" value="1"/>
</dbReference>
<evidence type="ECO:0000313" key="5">
    <source>
        <dbReference type="Ensembl" id="ENSLLEP00000008558.1"/>
    </source>
</evidence>
<sequence>MLPKFTLTAHRGFGLCFLRKSTSFLSMTLQSAVHLGTEHWQTICKSPYRMRNLKKKTAPHRACWWILIMVTVTGLMKFMEVAVVVVIARSRKASYNFVNKTETDFLNQTSVNSYINIVDQTLRDTMFHLCVQKSPCKLCPLNWIGFKEKCYFFSEDRENWITSRNNCSHMKADIVSLEDAKEREFISRLVSNQKGYFWIGLTKNGSDWTWQTGGILDKDVTIKEGTSPHMCTVVIGKEMSAEFCGNPNKWICEMEMSEYTLPELQFE</sequence>
<dbReference type="InterPro" id="IPR001304">
    <property type="entry name" value="C-type_lectin-like"/>
</dbReference>
<dbReference type="CDD" id="cd03593">
    <property type="entry name" value="CLECT_NK_receptors_like"/>
    <property type="match status" value="1"/>
</dbReference>
<evidence type="ECO:0000256" key="3">
    <source>
        <dbReference type="SAM" id="Phobius"/>
    </source>
</evidence>
<feature type="transmembrane region" description="Helical" evidence="3">
    <location>
        <begin position="64"/>
        <end position="88"/>
    </location>
</feature>
<dbReference type="Ensembl" id="ENSLLET00000008899.1">
    <property type="protein sequence ID" value="ENSLLEP00000008558.1"/>
    <property type="gene ID" value="ENSLLEG00000005434.1"/>
</dbReference>
<dbReference type="OrthoDB" id="538816at2759"/>
<dbReference type="GO" id="GO:0030246">
    <property type="term" value="F:carbohydrate binding"/>
    <property type="evidence" value="ECO:0007669"/>
    <property type="project" value="UniProtKB-KW"/>
</dbReference>
<keyword evidence="6" id="KW-1185">Reference proteome</keyword>
<keyword evidence="3" id="KW-0812">Transmembrane</keyword>
<reference evidence="5" key="2">
    <citation type="submission" date="2025-09" db="UniProtKB">
        <authorList>
            <consortium name="Ensembl"/>
        </authorList>
    </citation>
    <scope>IDENTIFICATION</scope>
</reference>